<evidence type="ECO:0000259" key="4">
    <source>
        <dbReference type="PROSITE" id="PS50042"/>
    </source>
</evidence>
<protein>
    <submittedName>
        <fullName evidence="6">Crp/Fnr family transcriptional regulator</fullName>
    </submittedName>
</protein>
<keyword evidence="7" id="KW-1185">Reference proteome</keyword>
<evidence type="ECO:0000256" key="2">
    <source>
        <dbReference type="ARBA" id="ARBA00023125"/>
    </source>
</evidence>
<dbReference type="SMART" id="SM00100">
    <property type="entry name" value="cNMP"/>
    <property type="match status" value="1"/>
</dbReference>
<evidence type="ECO:0000313" key="7">
    <source>
        <dbReference type="Proteomes" id="UP001209535"/>
    </source>
</evidence>
<dbReference type="Proteomes" id="UP001209535">
    <property type="component" value="Unassembled WGS sequence"/>
</dbReference>
<dbReference type="EMBL" id="JAOVQO010000013">
    <property type="protein sequence ID" value="MCU9849249.1"/>
    <property type="molecule type" value="Genomic_DNA"/>
</dbReference>
<dbReference type="RefSeq" id="WP_263337700.1">
    <property type="nucleotide sequence ID" value="NZ_JAOVQO010000013.1"/>
</dbReference>
<dbReference type="Gene3D" id="2.60.120.10">
    <property type="entry name" value="Jelly Rolls"/>
    <property type="match status" value="1"/>
</dbReference>
<dbReference type="Pfam" id="PF13545">
    <property type="entry name" value="HTH_Crp_2"/>
    <property type="match status" value="1"/>
</dbReference>
<evidence type="ECO:0000256" key="3">
    <source>
        <dbReference type="ARBA" id="ARBA00023163"/>
    </source>
</evidence>
<dbReference type="Gene3D" id="1.10.10.10">
    <property type="entry name" value="Winged helix-like DNA-binding domain superfamily/Winged helix DNA-binding domain"/>
    <property type="match status" value="1"/>
</dbReference>
<comment type="caution">
    <text evidence="6">The sequence shown here is derived from an EMBL/GenBank/DDBJ whole genome shotgun (WGS) entry which is preliminary data.</text>
</comment>
<feature type="domain" description="HTH crp-type" evidence="5">
    <location>
        <begin position="154"/>
        <end position="230"/>
    </location>
</feature>
<keyword evidence="1" id="KW-0805">Transcription regulation</keyword>
<dbReference type="PANTHER" id="PTHR24567">
    <property type="entry name" value="CRP FAMILY TRANSCRIPTIONAL REGULATORY PROTEIN"/>
    <property type="match status" value="1"/>
</dbReference>
<keyword evidence="2" id="KW-0238">DNA-binding</keyword>
<reference evidence="6 7" key="1">
    <citation type="submission" date="2022-10" db="EMBL/GenBank/DDBJ databases">
        <title>Defluviimonas sp. nov., isolated from ocean surface sediments.</title>
        <authorList>
            <person name="He W."/>
            <person name="Wang L."/>
            <person name="Zhang D.-F."/>
        </authorList>
    </citation>
    <scope>NUCLEOTIDE SEQUENCE [LARGE SCALE GENOMIC DNA]</scope>
    <source>
        <strain evidence="6 7">WL0024</strain>
    </source>
</reference>
<sequence length="237" mass="26390">MRDRDRIADHDSEILRSVPIFCDLDEPVLAEIARHVHRRSWVAGEAVFSKGDEGSYMLIVADGRIRLSIVSAAGRELLIRIASPGDLVGEIACLDGGVRTADATAVSAVQALVLSRRNYRDIASRFPELNVAVIQYLCNIVRDTDDRLEGLALHNLKARLARFILFAVRELNGSDADPTAHLSIDLTQGELSQFLGASRPKINRVLHDFHEDRVLVREERTWRCDLGALRSLAESDE</sequence>
<dbReference type="SUPFAM" id="SSF51206">
    <property type="entry name" value="cAMP-binding domain-like"/>
    <property type="match status" value="1"/>
</dbReference>
<dbReference type="PROSITE" id="PS50042">
    <property type="entry name" value="CNMP_BINDING_3"/>
    <property type="match status" value="1"/>
</dbReference>
<accession>A0ABT2X7D2</accession>
<dbReference type="InterPro" id="IPR012318">
    <property type="entry name" value="HTH_CRP"/>
</dbReference>
<dbReference type="PROSITE" id="PS51063">
    <property type="entry name" value="HTH_CRP_2"/>
    <property type="match status" value="1"/>
</dbReference>
<dbReference type="CDD" id="cd00038">
    <property type="entry name" value="CAP_ED"/>
    <property type="match status" value="1"/>
</dbReference>
<gene>
    <name evidence="6" type="ORF">OEZ60_14690</name>
</gene>
<dbReference type="InterPro" id="IPR036390">
    <property type="entry name" value="WH_DNA-bd_sf"/>
</dbReference>
<organism evidence="6 7">
    <name type="scientific">Albidovulum salinarum</name>
    <dbReference type="NCBI Taxonomy" id="2984153"/>
    <lineage>
        <taxon>Bacteria</taxon>
        <taxon>Pseudomonadati</taxon>
        <taxon>Pseudomonadota</taxon>
        <taxon>Alphaproteobacteria</taxon>
        <taxon>Rhodobacterales</taxon>
        <taxon>Paracoccaceae</taxon>
        <taxon>Albidovulum</taxon>
    </lineage>
</organism>
<keyword evidence="3" id="KW-0804">Transcription</keyword>
<dbReference type="InterPro" id="IPR036388">
    <property type="entry name" value="WH-like_DNA-bd_sf"/>
</dbReference>
<feature type="domain" description="Cyclic nucleotide-binding" evidence="4">
    <location>
        <begin position="20"/>
        <end position="122"/>
    </location>
</feature>
<evidence type="ECO:0000256" key="1">
    <source>
        <dbReference type="ARBA" id="ARBA00023015"/>
    </source>
</evidence>
<proteinExistence type="predicted"/>
<dbReference type="InterPro" id="IPR018490">
    <property type="entry name" value="cNMP-bd_dom_sf"/>
</dbReference>
<dbReference type="SUPFAM" id="SSF46785">
    <property type="entry name" value="Winged helix' DNA-binding domain"/>
    <property type="match status" value="1"/>
</dbReference>
<evidence type="ECO:0000313" key="6">
    <source>
        <dbReference type="EMBL" id="MCU9849249.1"/>
    </source>
</evidence>
<name>A0ABT2X7D2_9RHOB</name>
<dbReference type="InterPro" id="IPR014710">
    <property type="entry name" value="RmlC-like_jellyroll"/>
</dbReference>
<dbReference type="Pfam" id="PF00027">
    <property type="entry name" value="cNMP_binding"/>
    <property type="match status" value="1"/>
</dbReference>
<evidence type="ECO:0000259" key="5">
    <source>
        <dbReference type="PROSITE" id="PS51063"/>
    </source>
</evidence>
<dbReference type="InterPro" id="IPR050397">
    <property type="entry name" value="Env_Response_Regulators"/>
</dbReference>
<dbReference type="InterPro" id="IPR000595">
    <property type="entry name" value="cNMP-bd_dom"/>
</dbReference>
<dbReference type="PANTHER" id="PTHR24567:SF74">
    <property type="entry name" value="HTH-TYPE TRANSCRIPTIONAL REGULATOR ARCR"/>
    <property type="match status" value="1"/>
</dbReference>